<comment type="subcellular location">
    <subcellularLocation>
        <location evidence="4">Cytoplasm</location>
    </subcellularLocation>
</comment>
<evidence type="ECO:0000256" key="3">
    <source>
        <dbReference type="ARBA" id="ARBA00023315"/>
    </source>
</evidence>
<evidence type="ECO:0000256" key="2">
    <source>
        <dbReference type="ARBA" id="ARBA00022679"/>
    </source>
</evidence>
<comment type="function">
    <text evidence="4">Transfers an acetyl group from acetyl-CoA to L-serine, forming acetyl-L-serine.</text>
</comment>
<feature type="site" description="Important for substrate specificity" evidence="4">
    <location>
        <position position="170"/>
    </location>
</feature>
<comment type="caution">
    <text evidence="5">The sequence shown here is derived from an EMBL/GenBank/DDBJ whole genome shotgun (WGS) entry which is preliminary data.</text>
</comment>
<keyword evidence="4" id="KW-0198">Cysteine biosynthesis</keyword>
<dbReference type="EC" id="2.3.1.30" evidence="4"/>
<comment type="similarity">
    <text evidence="4">Belongs to the MetA family.</text>
</comment>
<dbReference type="Gene3D" id="3.40.50.880">
    <property type="match status" value="1"/>
</dbReference>
<feature type="active site" description="Proton acceptor" evidence="4">
    <location>
        <position position="212"/>
    </location>
</feature>
<feature type="binding site" evidence="4">
    <location>
        <position position="226"/>
    </location>
    <ligand>
        <name>substrate</name>
    </ligand>
</feature>
<dbReference type="HAMAP" id="MF_00295">
    <property type="entry name" value="MetA_acyltransf"/>
    <property type="match status" value="1"/>
</dbReference>
<dbReference type="PANTHER" id="PTHR20919:SF0">
    <property type="entry name" value="HOMOSERINE O-SUCCINYLTRANSFERASE"/>
    <property type="match status" value="1"/>
</dbReference>
<evidence type="ECO:0000313" key="6">
    <source>
        <dbReference type="Proteomes" id="UP000182089"/>
    </source>
</evidence>
<feature type="binding site" evidence="4">
    <location>
        <position position="142"/>
    </location>
    <ligand>
        <name>substrate</name>
    </ligand>
</feature>
<evidence type="ECO:0000256" key="4">
    <source>
        <dbReference type="HAMAP-Rule" id="MF_00295"/>
    </source>
</evidence>
<feature type="active site" evidence="4">
    <location>
        <position position="214"/>
    </location>
</feature>
<comment type="caution">
    <text evidence="4">Lacks conserved residue(s) required for the propagation of feature annotation.</text>
</comment>
<dbReference type="Pfam" id="PF04204">
    <property type="entry name" value="HTS"/>
    <property type="match status" value="1"/>
</dbReference>
<dbReference type="CDD" id="cd03131">
    <property type="entry name" value="GATase1_HTS"/>
    <property type="match status" value="1"/>
</dbReference>
<keyword evidence="2 4" id="KW-0808">Transferase</keyword>
<reference evidence="5 6" key="1">
    <citation type="submission" date="2016-10" db="EMBL/GenBank/DDBJ databases">
        <authorList>
            <person name="Varghese N."/>
            <person name="Submissions S."/>
        </authorList>
    </citation>
    <scope>NUCLEOTIDE SEQUENCE [LARGE SCALE GENOMIC DNA]</scope>
    <source>
        <strain evidence="5 6">WC1T17</strain>
    </source>
</reference>
<name>A0ABY1AD91_9LACO</name>
<feature type="active site" description="Acyl-thioester intermediate" evidence="4">
    <location>
        <position position="121"/>
    </location>
</feature>
<dbReference type="EMBL" id="FOCC01000013">
    <property type="protein sequence ID" value="SEM90982.1"/>
    <property type="molecule type" value="Genomic_DNA"/>
</dbReference>
<dbReference type="Proteomes" id="UP000182089">
    <property type="component" value="Unassembled WGS sequence"/>
</dbReference>
<keyword evidence="3 4" id="KW-0012">Acyltransferase</keyword>
<gene>
    <name evidence="5" type="ORF">SAMN05216431_11315</name>
</gene>
<dbReference type="InterPro" id="IPR029062">
    <property type="entry name" value="Class_I_gatase-like"/>
</dbReference>
<accession>A0ABY1AD91</accession>
<proteinExistence type="inferred from homology"/>
<evidence type="ECO:0000313" key="5">
    <source>
        <dbReference type="EMBL" id="SEM90982.1"/>
    </source>
</evidence>
<feature type="site" description="Important for acyl-CoA specificity" evidence="4">
    <location>
        <position position="90"/>
    </location>
</feature>
<evidence type="ECO:0000256" key="1">
    <source>
        <dbReference type="ARBA" id="ARBA00022605"/>
    </source>
</evidence>
<dbReference type="SUPFAM" id="SSF52317">
    <property type="entry name" value="Class I glutamine amidotransferase-like"/>
    <property type="match status" value="1"/>
</dbReference>
<comment type="pathway">
    <text evidence="4">Amino-acid biosynthesis; L-cysteine biosynthesis; L-cysteine from L-serine: step 1/2.</text>
</comment>
<sequence length="277" mass="32479">MKKSNDVSDGVMTKLKIGILNIMHDKKDTKNRFTNVLTNTQTPVELRFFYPVSHYRNRPVPKDVSTMLEPLDLNKVKDLDGFIITGAPVEQLAFEEVDYWDELTVLMDFLDQQHIWQLYVCWGAMAAGYHFYGVHKHALPKKVFGIQAHKVVNNSPLLNGMGKTFFAPHARYAEMDRQAFLQAGVVEIARSEKGCLFLLEDRPQRRTFLFAHLEYGRNALKSEYEREWQAKVAQREHLAQPKNYYNLNGQPTFSWKNTQRNFFNNWLYQIKETRKLK</sequence>
<dbReference type="PIRSF" id="PIRSF000450">
    <property type="entry name" value="H_ser_succinyltr"/>
    <property type="match status" value="1"/>
</dbReference>
<organism evidence="5 6">
    <name type="scientific">Ligilactobacillus ruminis</name>
    <dbReference type="NCBI Taxonomy" id="1623"/>
    <lineage>
        <taxon>Bacteria</taxon>
        <taxon>Bacillati</taxon>
        <taxon>Bacillota</taxon>
        <taxon>Bacilli</taxon>
        <taxon>Lactobacillales</taxon>
        <taxon>Lactobacillaceae</taxon>
        <taxon>Ligilactobacillus</taxon>
    </lineage>
</organism>
<dbReference type="InterPro" id="IPR033752">
    <property type="entry name" value="MetA_family"/>
</dbReference>
<keyword evidence="1 4" id="KW-0028">Amino-acid biosynthesis</keyword>
<dbReference type="PANTHER" id="PTHR20919">
    <property type="entry name" value="HOMOSERINE O-SUCCINYLTRANSFERASE"/>
    <property type="match status" value="1"/>
</dbReference>
<keyword evidence="4" id="KW-0963">Cytoplasm</keyword>
<comment type="catalytic activity">
    <reaction evidence="4">
        <text>L-serine + acetyl-CoA = O-acetyl-L-serine + CoA</text>
        <dbReference type="Rhea" id="RHEA:24560"/>
        <dbReference type="ChEBI" id="CHEBI:33384"/>
        <dbReference type="ChEBI" id="CHEBI:57287"/>
        <dbReference type="ChEBI" id="CHEBI:57288"/>
        <dbReference type="ChEBI" id="CHEBI:58340"/>
        <dbReference type="EC" id="2.3.1.30"/>
    </reaction>
</comment>
<protein>
    <recommendedName>
        <fullName evidence="4">Serine O-acetyltransferase</fullName>
        <shortName evidence="4">SAT</shortName>
        <ecNumber evidence="4">2.3.1.30</ecNumber>
    </recommendedName>
</protein>